<keyword evidence="5 7" id="KW-0418">Kinase</keyword>
<evidence type="ECO:0000313" key="12">
    <source>
        <dbReference type="Proteomes" id="UP000044071"/>
    </source>
</evidence>
<dbReference type="InterPro" id="IPR000870">
    <property type="entry name" value="Homoserine_kinase"/>
</dbReference>
<dbReference type="PIRSF" id="PIRSF000676">
    <property type="entry name" value="Homoser_kin"/>
    <property type="match status" value="1"/>
</dbReference>
<dbReference type="NCBIfam" id="TIGR00191">
    <property type="entry name" value="thrB"/>
    <property type="match status" value="1"/>
</dbReference>
<evidence type="ECO:0000256" key="1">
    <source>
        <dbReference type="ARBA" id="ARBA00022605"/>
    </source>
</evidence>
<evidence type="ECO:0000259" key="10">
    <source>
        <dbReference type="Pfam" id="PF08544"/>
    </source>
</evidence>
<dbReference type="InterPro" id="IPR036554">
    <property type="entry name" value="GHMP_kinase_C_sf"/>
</dbReference>
<comment type="function">
    <text evidence="7">Catalyzes the ATP-dependent phosphorylation of L-homoserine to L-homoserine phosphate.</text>
</comment>
<dbReference type="RefSeq" id="WP_043872604.1">
    <property type="nucleotide sequence ID" value="NZ_CCVW01000001.1"/>
</dbReference>
<dbReference type="OrthoDB" id="9769912at2"/>
<keyword evidence="12" id="KW-1185">Reference proteome</keyword>
<dbReference type="GO" id="GO:0005524">
    <property type="term" value="F:ATP binding"/>
    <property type="evidence" value="ECO:0007669"/>
    <property type="project" value="UniProtKB-UniRule"/>
</dbReference>
<sequence>MNRINPAIKSVTAFAPATSANVAVGFDILGFALDAIGDRVRLTRRDDKKIVVESINSKDVLPRELHKNTASIAVEKLCRSMSLDLGFSIHIDKGIPLCSGMGGSAASAVAALVACNQFLTTPLTLEELAFFALSGEQAASGAAHYDNIIPCLYGGLTLIHSQKPLKIIQLPIPQLYAVIIHPHLQVSTREARKVLRQTVALKDYVRQSAKLASFIAALYENDYLLLKESLNDLIIEPQRAQFVPGFYEIKMAALDAGALGMSFSGSGPALFAFAATEKEAADISEAMCLVLHKQNIASDCWLTPISKKAAHVIHD</sequence>
<comment type="subcellular location">
    <subcellularLocation>
        <location evidence="7">Cytoplasm</location>
    </subcellularLocation>
</comment>
<dbReference type="NCBIfam" id="NF002288">
    <property type="entry name" value="PRK01212.1-4"/>
    <property type="match status" value="1"/>
</dbReference>
<dbReference type="InterPro" id="IPR020568">
    <property type="entry name" value="Ribosomal_Su5_D2-typ_SF"/>
</dbReference>
<proteinExistence type="inferred from homology"/>
<feature type="binding site" evidence="7">
    <location>
        <begin position="96"/>
        <end position="106"/>
    </location>
    <ligand>
        <name>ATP</name>
        <dbReference type="ChEBI" id="CHEBI:30616"/>
    </ligand>
</feature>
<gene>
    <name evidence="7 11" type="primary">thrB</name>
    <name evidence="11" type="ORF">BN59_00247</name>
</gene>
<evidence type="ECO:0000256" key="4">
    <source>
        <dbReference type="ARBA" id="ARBA00022741"/>
    </source>
</evidence>
<dbReference type="GO" id="GO:0009088">
    <property type="term" value="P:threonine biosynthetic process"/>
    <property type="evidence" value="ECO:0007669"/>
    <property type="project" value="UniProtKB-UniRule"/>
</dbReference>
<dbReference type="SUPFAM" id="SSF54211">
    <property type="entry name" value="Ribosomal protein S5 domain 2-like"/>
    <property type="match status" value="1"/>
</dbReference>
<dbReference type="EMBL" id="CCSB01000001">
    <property type="protein sequence ID" value="CDZ75983.1"/>
    <property type="molecule type" value="Genomic_DNA"/>
</dbReference>
<dbReference type="Pfam" id="PF00288">
    <property type="entry name" value="GHMP_kinases_N"/>
    <property type="match status" value="1"/>
</dbReference>
<comment type="similarity">
    <text evidence="7">Belongs to the GHMP kinase family. Homoserine kinase subfamily.</text>
</comment>
<keyword evidence="1 7" id="KW-0028">Amino-acid biosynthesis</keyword>
<dbReference type="InterPro" id="IPR014721">
    <property type="entry name" value="Ribsml_uS5_D2-typ_fold_subgr"/>
</dbReference>
<dbReference type="PANTHER" id="PTHR20861">
    <property type="entry name" value="HOMOSERINE/4-DIPHOSPHOCYTIDYL-2-C-METHYL-D-ERYTHRITOL KINASE"/>
    <property type="match status" value="1"/>
</dbReference>
<feature type="domain" description="GHMP kinase N-terminal" evidence="9">
    <location>
        <begin position="69"/>
        <end position="155"/>
    </location>
</feature>
<feature type="domain" description="GHMP kinase C-terminal" evidence="10">
    <location>
        <begin position="215"/>
        <end position="289"/>
    </location>
</feature>
<dbReference type="SUPFAM" id="SSF55060">
    <property type="entry name" value="GHMP Kinase, C-terminal domain"/>
    <property type="match status" value="1"/>
</dbReference>
<accession>A0A078KWC8</accession>
<evidence type="ECO:0000256" key="8">
    <source>
        <dbReference type="NCBIfam" id="TIGR00191"/>
    </source>
</evidence>
<dbReference type="Gene3D" id="3.30.230.10">
    <property type="match status" value="1"/>
</dbReference>
<evidence type="ECO:0000256" key="6">
    <source>
        <dbReference type="ARBA" id="ARBA00022840"/>
    </source>
</evidence>
<name>A0A078KWC8_9GAMM</name>
<evidence type="ECO:0000256" key="5">
    <source>
        <dbReference type="ARBA" id="ARBA00022777"/>
    </source>
</evidence>
<comment type="catalytic activity">
    <reaction evidence="7">
        <text>L-homoserine + ATP = O-phospho-L-homoserine + ADP + H(+)</text>
        <dbReference type="Rhea" id="RHEA:13985"/>
        <dbReference type="ChEBI" id="CHEBI:15378"/>
        <dbReference type="ChEBI" id="CHEBI:30616"/>
        <dbReference type="ChEBI" id="CHEBI:57476"/>
        <dbReference type="ChEBI" id="CHEBI:57590"/>
        <dbReference type="ChEBI" id="CHEBI:456216"/>
        <dbReference type="EC" id="2.7.1.39"/>
    </reaction>
</comment>
<keyword evidence="4 7" id="KW-0547">Nucleotide-binding</keyword>
<evidence type="ECO:0000256" key="7">
    <source>
        <dbReference type="HAMAP-Rule" id="MF_00384"/>
    </source>
</evidence>
<dbReference type="GO" id="GO:0004413">
    <property type="term" value="F:homoserine kinase activity"/>
    <property type="evidence" value="ECO:0007669"/>
    <property type="project" value="UniProtKB-UniRule"/>
</dbReference>
<evidence type="ECO:0000256" key="2">
    <source>
        <dbReference type="ARBA" id="ARBA00022679"/>
    </source>
</evidence>
<keyword evidence="2 7" id="KW-0808">Transferase</keyword>
<dbReference type="HAMAP" id="MF_00384">
    <property type="entry name" value="Homoser_kinase"/>
    <property type="match status" value="1"/>
</dbReference>
<comment type="pathway">
    <text evidence="7">Amino-acid biosynthesis; L-threonine biosynthesis; L-threonine from L-aspartate: step 4/5.</text>
</comment>
<dbReference type="STRING" id="1034943.BN59_00247"/>
<dbReference type="eggNOG" id="COG0083">
    <property type="taxonomic scope" value="Bacteria"/>
</dbReference>
<keyword evidence="6 7" id="KW-0067">ATP-binding</keyword>
<dbReference type="PANTHER" id="PTHR20861:SF1">
    <property type="entry name" value="HOMOSERINE KINASE"/>
    <property type="match status" value="1"/>
</dbReference>
<dbReference type="Proteomes" id="UP000044071">
    <property type="component" value="Unassembled WGS sequence"/>
</dbReference>
<evidence type="ECO:0000256" key="3">
    <source>
        <dbReference type="ARBA" id="ARBA00022697"/>
    </source>
</evidence>
<reference evidence="11 12" key="1">
    <citation type="submission" date="2014-06" db="EMBL/GenBank/DDBJ databases">
        <authorList>
            <person name="Urmite Genomes Urmite Genomes"/>
        </authorList>
    </citation>
    <scope>NUCLEOTIDE SEQUENCE [LARGE SCALE GENOMIC DNA]</scope>
</reference>
<dbReference type="GO" id="GO:0005737">
    <property type="term" value="C:cytoplasm"/>
    <property type="evidence" value="ECO:0007669"/>
    <property type="project" value="UniProtKB-SubCell"/>
</dbReference>
<evidence type="ECO:0000313" key="11">
    <source>
        <dbReference type="EMBL" id="CDZ75983.1"/>
    </source>
</evidence>
<dbReference type="InterPro" id="IPR006204">
    <property type="entry name" value="GHMP_kinase_N_dom"/>
</dbReference>
<organism evidence="11 12">
    <name type="scientific">Legionella massiliensis</name>
    <dbReference type="NCBI Taxonomy" id="1034943"/>
    <lineage>
        <taxon>Bacteria</taxon>
        <taxon>Pseudomonadati</taxon>
        <taxon>Pseudomonadota</taxon>
        <taxon>Gammaproteobacteria</taxon>
        <taxon>Legionellales</taxon>
        <taxon>Legionellaceae</taxon>
        <taxon>Legionella</taxon>
    </lineage>
</organism>
<dbReference type="EC" id="2.7.1.39" evidence="7 8"/>
<protein>
    <recommendedName>
        <fullName evidence="7 8">Homoserine kinase</fullName>
        <shortName evidence="7">HK</shortName>
        <shortName evidence="7">HSK</shortName>
        <ecNumber evidence="7 8">2.7.1.39</ecNumber>
    </recommendedName>
</protein>
<dbReference type="UniPathway" id="UPA00050">
    <property type="reaction ID" value="UER00064"/>
</dbReference>
<dbReference type="AlphaFoldDB" id="A0A078KWC8"/>
<keyword evidence="3 7" id="KW-0791">Threonine biosynthesis</keyword>
<dbReference type="InterPro" id="IPR013750">
    <property type="entry name" value="GHMP_kinase_C_dom"/>
</dbReference>
<dbReference type="Pfam" id="PF08544">
    <property type="entry name" value="GHMP_kinases_C"/>
    <property type="match status" value="1"/>
</dbReference>
<keyword evidence="7" id="KW-0963">Cytoplasm</keyword>
<dbReference type="Gene3D" id="3.30.70.890">
    <property type="entry name" value="GHMP kinase, C-terminal domain"/>
    <property type="match status" value="1"/>
</dbReference>
<dbReference type="PRINTS" id="PR00958">
    <property type="entry name" value="HOMSERKINASE"/>
</dbReference>
<evidence type="ECO:0000259" key="9">
    <source>
        <dbReference type="Pfam" id="PF00288"/>
    </source>
</evidence>